<dbReference type="EMBL" id="ABWL02000013">
    <property type="protein sequence ID" value="EFE07647.1"/>
    <property type="molecule type" value="Genomic_DNA"/>
</dbReference>
<proteinExistence type="predicted"/>
<sequence>MVYVRDDGDVTQIFDHNFASGILEIARYCTRINRSTKQDHKHPPQTSIAEFLCDHIHGALKGVIWGALHQYGA</sequence>
<accession>D4BE96</accession>
<dbReference type="HOGENOM" id="CLU_2697965_0_0_6"/>
<dbReference type="AlphaFoldDB" id="D4BE96"/>
<evidence type="ECO:0000313" key="1">
    <source>
        <dbReference type="EMBL" id="EFE07647.1"/>
    </source>
</evidence>
<evidence type="ECO:0000313" key="2">
    <source>
        <dbReference type="Proteomes" id="UP000003880"/>
    </source>
</evidence>
<dbReference type="Proteomes" id="UP000003880">
    <property type="component" value="Unassembled WGS sequence"/>
</dbReference>
<comment type="caution">
    <text evidence="1">The sequence shown here is derived from an EMBL/GenBank/DDBJ whole genome shotgun (WGS) entry which is preliminary data.</text>
</comment>
<gene>
    <name evidence="1" type="ORF">CIT292_08830</name>
</gene>
<organism evidence="1 2">
    <name type="scientific">Citrobacter youngae ATCC 29220</name>
    <dbReference type="NCBI Taxonomy" id="500640"/>
    <lineage>
        <taxon>Bacteria</taxon>
        <taxon>Pseudomonadati</taxon>
        <taxon>Pseudomonadota</taxon>
        <taxon>Gammaproteobacteria</taxon>
        <taxon>Enterobacterales</taxon>
        <taxon>Enterobacteriaceae</taxon>
        <taxon>Citrobacter</taxon>
        <taxon>Citrobacter freundii complex</taxon>
    </lineage>
</organism>
<name>D4BE96_9ENTR</name>
<protein>
    <submittedName>
        <fullName evidence="1">Uncharacterized protein</fullName>
    </submittedName>
</protein>
<reference evidence="1 2" key="1">
    <citation type="submission" date="2010-02" db="EMBL/GenBank/DDBJ databases">
        <authorList>
            <person name="Weinstock G."/>
            <person name="Sodergren E."/>
            <person name="Clifton S."/>
            <person name="Fulton L."/>
            <person name="Fulton B."/>
            <person name="Courtney L."/>
            <person name="Fronick C."/>
            <person name="Harrison M."/>
            <person name="Strong C."/>
            <person name="Farmer C."/>
            <person name="Delahaunty K."/>
            <person name="Markovic C."/>
            <person name="Hall O."/>
            <person name="Minx P."/>
            <person name="Tomlinson C."/>
            <person name="Mitreva M."/>
            <person name="Nelson J."/>
            <person name="Hou S."/>
            <person name="Wollam A."/>
            <person name="Pepin K.H."/>
            <person name="Johnson M."/>
            <person name="Bhonagiri V."/>
            <person name="Zhang X."/>
            <person name="Suruliraj S."/>
            <person name="Warren W."/>
            <person name="Chinwalla A."/>
            <person name="Mardis E.R."/>
            <person name="Wilson R.K."/>
        </authorList>
    </citation>
    <scope>NUCLEOTIDE SEQUENCE [LARGE SCALE GENOMIC DNA]</scope>
    <source>
        <strain evidence="1 2">ATCC 29220</strain>
    </source>
</reference>